<evidence type="ECO:0000256" key="5">
    <source>
        <dbReference type="ARBA" id="ARBA00022840"/>
    </source>
</evidence>
<keyword evidence="4" id="KW-0347">Helicase</keyword>
<evidence type="ECO:0000256" key="4">
    <source>
        <dbReference type="ARBA" id="ARBA00022806"/>
    </source>
</evidence>
<organism evidence="9 10">
    <name type="scientific">Batillaria attramentaria</name>
    <dbReference type="NCBI Taxonomy" id="370345"/>
    <lineage>
        <taxon>Eukaryota</taxon>
        <taxon>Metazoa</taxon>
        <taxon>Spiralia</taxon>
        <taxon>Lophotrochozoa</taxon>
        <taxon>Mollusca</taxon>
        <taxon>Gastropoda</taxon>
        <taxon>Caenogastropoda</taxon>
        <taxon>Sorbeoconcha</taxon>
        <taxon>Cerithioidea</taxon>
        <taxon>Batillariidae</taxon>
        <taxon>Batillaria</taxon>
    </lineage>
</organism>
<sequence>MDINPYLYSVNLRQSDWADILKALADPQNQAGEAVLANVPLPVERNKLEVNYMSSEKGDGTVSLRSCLFKMVYSPGQVLQVQMSAEPRRGVLQPRADLLHTARNSCVCTQHVRDPVNSLTRHATRATREQQFKNYKDYVKAWMPLLEMEAALGAGGSDDVVIVENVPILIQPVQEGESNSKTNFTGSFNLNAKFCFDRCIEFGGKSPDSIREEKSSGTSHAFPLDYLCIRYRTECPGPVVSRVRESPIPEAVDRHYTWVGHAGVVAAKHKGRKEEDGGRLQVTFVLSSSSPPPPAELMTKKGDKATIEILPKSPVDRRAQQMLLSLNQEDCELAQAIAYGSKVPRLDKDRLRLGHKDENHEVHGVGLPQNNPPQLQAIKTALIHSVSLIQGPPGTGKTYTGIKLVYLFCKINRQLEAEGKGKKTVLFCGPSNKSVDLVARLLKERLGSECPKIVRMYGSAIESKDYPVPRGNLRSTRGMRDLKSDPALQDVTLHHIIRESGKPYAEKLAEFENFFQKCRLNPELYSVDSKGVKMYRKLLHKASVEELRNYEVVLTTCAVGGNRRLVEGTEGNIYQVMIDECAMSPEPHSLVPIIATKARQVVLIGDHKQLRPIITCQAAAELGLDQSLFERLYKMPSSKRVFLCTQYRMHPQICAFPSKEFYDGRLETGYSKLWSADPLPFWPTLPWADQKVLQQRVPHILVDVRGEEETLTVTTDEGNERSKSNALEAEKVIEIFSYLKKEQMVETAHIKVLTQYNAQRHEIEEKLKKLCGDRSQSVFDRYDVNKINVSTVVSSQGGEWDYVILSTVRSLPSYKIEPHPTHGWCRQNLGFITDKNQVNVALTRARKGLIIVGNKELLQCDDLWRHLVDRYEKLKCVREAEDFPPPPPARTNNGRRRGRMAASLDWQQM</sequence>
<protein>
    <submittedName>
        <fullName evidence="9">Uncharacterized protein</fullName>
    </submittedName>
</protein>
<evidence type="ECO:0000256" key="2">
    <source>
        <dbReference type="ARBA" id="ARBA00022741"/>
    </source>
</evidence>
<comment type="similarity">
    <text evidence="1">Belongs to the DNA2/NAM7 helicase family.</text>
</comment>
<gene>
    <name evidence="9" type="ORF">BaRGS_00018225</name>
</gene>
<evidence type="ECO:0000259" key="8">
    <source>
        <dbReference type="Pfam" id="PF13087"/>
    </source>
</evidence>
<keyword evidence="2" id="KW-0547">Nucleotide-binding</keyword>
<evidence type="ECO:0000256" key="3">
    <source>
        <dbReference type="ARBA" id="ARBA00022801"/>
    </source>
</evidence>
<feature type="region of interest" description="Disordered" evidence="6">
    <location>
        <begin position="881"/>
        <end position="909"/>
    </location>
</feature>
<dbReference type="InterPro" id="IPR050534">
    <property type="entry name" value="Coronavir_polyprotein_1ab"/>
</dbReference>
<name>A0ABD0KTC3_9CAEN</name>
<evidence type="ECO:0000313" key="9">
    <source>
        <dbReference type="EMBL" id="KAK7490439.1"/>
    </source>
</evidence>
<dbReference type="GO" id="GO:0005524">
    <property type="term" value="F:ATP binding"/>
    <property type="evidence" value="ECO:0007669"/>
    <property type="project" value="UniProtKB-KW"/>
</dbReference>
<dbReference type="FunFam" id="3.40.50.300:FF:001313">
    <property type="entry name" value="Helicase with zinc finger domain 2"/>
    <property type="match status" value="1"/>
</dbReference>
<dbReference type="AlphaFoldDB" id="A0ABD0KTC3"/>
<dbReference type="GO" id="GO:0004386">
    <property type="term" value="F:helicase activity"/>
    <property type="evidence" value="ECO:0007669"/>
    <property type="project" value="UniProtKB-KW"/>
</dbReference>
<dbReference type="InterPro" id="IPR047187">
    <property type="entry name" value="SF1_C_Upf1"/>
</dbReference>
<dbReference type="PANTHER" id="PTHR43788:SF16">
    <property type="entry name" value="HELICASE WITH ZINC FINGER 2"/>
    <property type="match status" value="1"/>
</dbReference>
<dbReference type="InterPro" id="IPR041679">
    <property type="entry name" value="DNA2/NAM7-like_C"/>
</dbReference>
<feature type="domain" description="DNA2/NAM7 helicase helicase" evidence="7">
    <location>
        <begin position="371"/>
        <end position="614"/>
    </location>
</feature>
<dbReference type="InterPro" id="IPR027417">
    <property type="entry name" value="P-loop_NTPase"/>
</dbReference>
<comment type="caution">
    <text evidence="9">The sequence shown here is derived from an EMBL/GenBank/DDBJ whole genome shotgun (WGS) entry which is preliminary data.</text>
</comment>
<evidence type="ECO:0000256" key="6">
    <source>
        <dbReference type="SAM" id="MobiDB-lite"/>
    </source>
</evidence>
<keyword evidence="3" id="KW-0378">Hydrolase</keyword>
<evidence type="ECO:0000256" key="1">
    <source>
        <dbReference type="ARBA" id="ARBA00007913"/>
    </source>
</evidence>
<dbReference type="Pfam" id="PF13086">
    <property type="entry name" value="AAA_11"/>
    <property type="match status" value="1"/>
</dbReference>
<dbReference type="Pfam" id="PF13087">
    <property type="entry name" value="AAA_12"/>
    <property type="match status" value="1"/>
</dbReference>
<accession>A0ABD0KTC3</accession>
<evidence type="ECO:0000259" key="7">
    <source>
        <dbReference type="Pfam" id="PF13086"/>
    </source>
</evidence>
<dbReference type="Gene3D" id="3.40.50.300">
    <property type="entry name" value="P-loop containing nucleotide triphosphate hydrolases"/>
    <property type="match status" value="2"/>
</dbReference>
<dbReference type="GO" id="GO:0016787">
    <property type="term" value="F:hydrolase activity"/>
    <property type="evidence" value="ECO:0007669"/>
    <property type="project" value="UniProtKB-KW"/>
</dbReference>
<dbReference type="InterPro" id="IPR041677">
    <property type="entry name" value="DNA2/NAM7_AAA_11"/>
</dbReference>
<feature type="domain" description="DNA2/NAM7 helicase-like C-terminal" evidence="8">
    <location>
        <begin position="624"/>
        <end position="855"/>
    </location>
</feature>
<evidence type="ECO:0000313" key="10">
    <source>
        <dbReference type="Proteomes" id="UP001519460"/>
    </source>
</evidence>
<dbReference type="CDD" id="cd18808">
    <property type="entry name" value="SF1_C_Upf1"/>
    <property type="match status" value="1"/>
</dbReference>
<keyword evidence="10" id="KW-1185">Reference proteome</keyword>
<proteinExistence type="inferred from homology"/>
<dbReference type="PANTHER" id="PTHR43788">
    <property type="entry name" value="DNA2/NAM7 HELICASE FAMILY MEMBER"/>
    <property type="match status" value="1"/>
</dbReference>
<dbReference type="Proteomes" id="UP001519460">
    <property type="component" value="Unassembled WGS sequence"/>
</dbReference>
<dbReference type="SUPFAM" id="SSF52540">
    <property type="entry name" value="P-loop containing nucleoside triphosphate hydrolases"/>
    <property type="match status" value="1"/>
</dbReference>
<dbReference type="EMBL" id="JACVVK020000126">
    <property type="protein sequence ID" value="KAK7490439.1"/>
    <property type="molecule type" value="Genomic_DNA"/>
</dbReference>
<reference evidence="9 10" key="1">
    <citation type="journal article" date="2023" name="Sci. Data">
        <title>Genome assembly of the Korean intertidal mud-creeper Batillaria attramentaria.</title>
        <authorList>
            <person name="Patra A.K."/>
            <person name="Ho P.T."/>
            <person name="Jun S."/>
            <person name="Lee S.J."/>
            <person name="Kim Y."/>
            <person name="Won Y.J."/>
        </authorList>
    </citation>
    <scope>NUCLEOTIDE SEQUENCE [LARGE SCALE GENOMIC DNA]</scope>
    <source>
        <strain evidence="9">Wonlab-2016</strain>
    </source>
</reference>
<keyword evidence="5" id="KW-0067">ATP-binding</keyword>